<keyword evidence="3" id="KW-1185">Reference proteome</keyword>
<reference evidence="2" key="1">
    <citation type="submission" date="2023-08" db="EMBL/GenBank/DDBJ databases">
        <title>A de novo genome assembly of Solanum verrucosum Schlechtendal, a Mexican diploid species geographically isolated from the other diploid A-genome species in potato relatives.</title>
        <authorList>
            <person name="Hosaka K."/>
        </authorList>
    </citation>
    <scope>NUCLEOTIDE SEQUENCE</scope>
    <source>
        <tissue evidence="2">Young leaves</tissue>
    </source>
</reference>
<dbReference type="InterPro" id="IPR056924">
    <property type="entry name" value="SH3_Tf2-1"/>
</dbReference>
<name>A0AAF0URT6_SOLVR</name>
<protein>
    <recommendedName>
        <fullName evidence="1">Tf2-1-like SH3-like domain-containing protein</fullName>
    </recommendedName>
</protein>
<evidence type="ECO:0000259" key="1">
    <source>
        <dbReference type="Pfam" id="PF24626"/>
    </source>
</evidence>
<organism evidence="2 3">
    <name type="scientific">Solanum verrucosum</name>
    <dbReference type="NCBI Taxonomy" id="315347"/>
    <lineage>
        <taxon>Eukaryota</taxon>
        <taxon>Viridiplantae</taxon>
        <taxon>Streptophyta</taxon>
        <taxon>Embryophyta</taxon>
        <taxon>Tracheophyta</taxon>
        <taxon>Spermatophyta</taxon>
        <taxon>Magnoliopsida</taxon>
        <taxon>eudicotyledons</taxon>
        <taxon>Gunneridae</taxon>
        <taxon>Pentapetalae</taxon>
        <taxon>asterids</taxon>
        <taxon>lamiids</taxon>
        <taxon>Solanales</taxon>
        <taxon>Solanaceae</taxon>
        <taxon>Solanoideae</taxon>
        <taxon>Solaneae</taxon>
        <taxon>Solanum</taxon>
    </lineage>
</organism>
<sequence>MLRLGATLGRDSMPKTRYDHEGSPDVVTDILKAFHFYVDMDSEIPTLESVLIVNEFQEVFPDYLPGIPPERCVIIQNNSESSLVSDVQANQDLDPVLVDLKNPVSEKPIEAFSHKGDGVLQYQAYEWCDEIKKKGKLTPRYVGPYHILRRIGKVAYELELPNDFELVHPVFYVSLLKKCIGDSTSIVLLESLGVKESLLHEEVPVEIQHHQVQNLRKKGIVSMKVLWRNQQVESATWEAKADMMSKYPYVFPLAPTQA</sequence>
<evidence type="ECO:0000313" key="2">
    <source>
        <dbReference type="EMBL" id="WMV51192.1"/>
    </source>
</evidence>
<dbReference type="Proteomes" id="UP001234989">
    <property type="component" value="Chromosome 10"/>
</dbReference>
<dbReference type="PANTHER" id="PTHR46148:SF57">
    <property type="entry name" value="OS12G0499874 PROTEIN"/>
    <property type="match status" value="1"/>
</dbReference>
<evidence type="ECO:0000313" key="3">
    <source>
        <dbReference type="Proteomes" id="UP001234989"/>
    </source>
</evidence>
<dbReference type="PANTHER" id="PTHR46148">
    <property type="entry name" value="CHROMO DOMAIN-CONTAINING PROTEIN"/>
    <property type="match status" value="1"/>
</dbReference>
<dbReference type="Pfam" id="PF24626">
    <property type="entry name" value="SH3_Tf2-1"/>
    <property type="match status" value="1"/>
</dbReference>
<feature type="domain" description="Tf2-1-like SH3-like" evidence="1">
    <location>
        <begin position="131"/>
        <end position="179"/>
    </location>
</feature>
<dbReference type="AlphaFoldDB" id="A0AAF0URT6"/>
<accession>A0AAF0URT6</accession>
<proteinExistence type="predicted"/>
<dbReference type="EMBL" id="CP133621">
    <property type="protein sequence ID" value="WMV51192.1"/>
    <property type="molecule type" value="Genomic_DNA"/>
</dbReference>
<gene>
    <name evidence="2" type="ORF">MTR67_044577</name>
</gene>